<feature type="transmembrane region" description="Helical" evidence="1">
    <location>
        <begin position="193"/>
        <end position="210"/>
    </location>
</feature>
<keyword evidence="3" id="KW-0489">Methyltransferase</keyword>
<dbReference type="Pfam" id="PF08241">
    <property type="entry name" value="Methyltransf_11"/>
    <property type="match status" value="1"/>
</dbReference>
<sequence>MYDDLNTKYLKNKVAVPDSPNGYGIGVDKWDVFGQVGICRSNYEQCLYNAKLYHVDDRMKLISGSVLRVSTTEFKDAEFDVVVTSWFLHIIDDCYKQTRILDEIIRILKPKGHLLFIDIWNATTIQDYLQQTHNCSVISSPWLPIRFALRFFFIFLKIFLIIKSFFTIMFTLVSTDPCLEFICNTFHLFNLLIFKKWLLILLSLAIKLLLKKLKIHMMKKLLFSCK</sequence>
<reference evidence="3 4" key="1">
    <citation type="journal article" date="2013" name="Curr. Biol.">
        <title>The Genome of the Foraminiferan Reticulomyxa filosa.</title>
        <authorList>
            <person name="Glockner G."/>
            <person name="Hulsmann N."/>
            <person name="Schleicher M."/>
            <person name="Noegel A.A."/>
            <person name="Eichinger L."/>
            <person name="Gallinger C."/>
            <person name="Pawlowski J."/>
            <person name="Sierra R."/>
            <person name="Euteneuer U."/>
            <person name="Pillet L."/>
            <person name="Moustafa A."/>
            <person name="Platzer M."/>
            <person name="Groth M."/>
            <person name="Szafranski K."/>
            <person name="Schliwa M."/>
        </authorList>
    </citation>
    <scope>NUCLEOTIDE SEQUENCE [LARGE SCALE GENOMIC DNA]</scope>
</reference>
<feature type="transmembrane region" description="Helical" evidence="1">
    <location>
        <begin position="151"/>
        <end position="173"/>
    </location>
</feature>
<dbReference type="SUPFAM" id="SSF53335">
    <property type="entry name" value="S-adenosyl-L-methionine-dependent methyltransferases"/>
    <property type="match status" value="1"/>
</dbReference>
<evidence type="ECO:0000313" key="3">
    <source>
        <dbReference type="EMBL" id="ETO20297.1"/>
    </source>
</evidence>
<protein>
    <submittedName>
        <fullName evidence="3">Methyltransferase type 11</fullName>
    </submittedName>
</protein>
<dbReference type="AlphaFoldDB" id="X6N4P9"/>
<dbReference type="InterPro" id="IPR029063">
    <property type="entry name" value="SAM-dependent_MTases_sf"/>
</dbReference>
<gene>
    <name evidence="3" type="ORF">RFI_16918</name>
</gene>
<dbReference type="OrthoDB" id="10017101at2759"/>
<dbReference type="Proteomes" id="UP000023152">
    <property type="component" value="Unassembled WGS sequence"/>
</dbReference>
<keyword evidence="1" id="KW-0812">Transmembrane</keyword>
<evidence type="ECO:0000313" key="4">
    <source>
        <dbReference type="Proteomes" id="UP000023152"/>
    </source>
</evidence>
<comment type="caution">
    <text evidence="3">The sequence shown here is derived from an EMBL/GenBank/DDBJ whole genome shotgun (WGS) entry which is preliminary data.</text>
</comment>
<evidence type="ECO:0000259" key="2">
    <source>
        <dbReference type="Pfam" id="PF08241"/>
    </source>
</evidence>
<keyword evidence="1" id="KW-0472">Membrane</keyword>
<keyword evidence="4" id="KW-1185">Reference proteome</keyword>
<dbReference type="Gene3D" id="3.40.50.150">
    <property type="entry name" value="Vaccinia Virus protein VP39"/>
    <property type="match status" value="1"/>
</dbReference>
<keyword evidence="1" id="KW-1133">Transmembrane helix</keyword>
<evidence type="ECO:0000256" key="1">
    <source>
        <dbReference type="SAM" id="Phobius"/>
    </source>
</evidence>
<name>X6N4P9_RETFI</name>
<dbReference type="InterPro" id="IPR013216">
    <property type="entry name" value="Methyltransf_11"/>
</dbReference>
<dbReference type="CDD" id="cd02440">
    <property type="entry name" value="AdoMet_MTases"/>
    <property type="match status" value="1"/>
</dbReference>
<feature type="domain" description="Methyltransferase type 11" evidence="2">
    <location>
        <begin position="67"/>
        <end position="116"/>
    </location>
</feature>
<keyword evidence="3" id="KW-0808">Transferase</keyword>
<dbReference type="GO" id="GO:0008757">
    <property type="term" value="F:S-adenosylmethionine-dependent methyltransferase activity"/>
    <property type="evidence" value="ECO:0007669"/>
    <property type="project" value="InterPro"/>
</dbReference>
<dbReference type="GO" id="GO:0032259">
    <property type="term" value="P:methylation"/>
    <property type="evidence" value="ECO:0007669"/>
    <property type="project" value="UniProtKB-KW"/>
</dbReference>
<organism evidence="3 4">
    <name type="scientific">Reticulomyxa filosa</name>
    <dbReference type="NCBI Taxonomy" id="46433"/>
    <lineage>
        <taxon>Eukaryota</taxon>
        <taxon>Sar</taxon>
        <taxon>Rhizaria</taxon>
        <taxon>Retaria</taxon>
        <taxon>Foraminifera</taxon>
        <taxon>Monothalamids</taxon>
        <taxon>Reticulomyxidae</taxon>
        <taxon>Reticulomyxa</taxon>
    </lineage>
</organism>
<accession>X6N4P9</accession>
<proteinExistence type="predicted"/>
<dbReference type="EMBL" id="ASPP01012752">
    <property type="protein sequence ID" value="ETO20297.1"/>
    <property type="molecule type" value="Genomic_DNA"/>
</dbReference>